<dbReference type="AlphaFoldDB" id="A0ABD3RBL8"/>
<comment type="caution">
    <text evidence="8">The sequence shown here is derived from an EMBL/GenBank/DDBJ whole genome shotgun (WGS) entry which is preliminary data.</text>
</comment>
<keyword evidence="4 6" id="KW-0472">Membrane</keyword>
<feature type="region of interest" description="Disordered" evidence="5">
    <location>
        <begin position="821"/>
        <end position="894"/>
    </location>
</feature>
<feature type="compositionally biased region" description="Basic and acidic residues" evidence="5">
    <location>
        <begin position="859"/>
        <end position="868"/>
    </location>
</feature>
<dbReference type="Proteomes" id="UP001530377">
    <property type="component" value="Unassembled WGS sequence"/>
</dbReference>
<dbReference type="InterPro" id="IPR017978">
    <property type="entry name" value="GPCR_3_C"/>
</dbReference>
<dbReference type="EMBL" id="JALLPB020000333">
    <property type="protein sequence ID" value="KAL3810385.1"/>
    <property type="molecule type" value="Genomic_DNA"/>
</dbReference>
<feature type="compositionally biased region" description="Polar residues" evidence="5">
    <location>
        <begin position="831"/>
        <end position="841"/>
    </location>
</feature>
<keyword evidence="2 6" id="KW-0812">Transmembrane</keyword>
<evidence type="ECO:0000256" key="1">
    <source>
        <dbReference type="ARBA" id="ARBA00004141"/>
    </source>
</evidence>
<comment type="subcellular location">
    <subcellularLocation>
        <location evidence="1">Membrane</location>
        <topology evidence="1">Multi-pass membrane protein</topology>
    </subcellularLocation>
</comment>
<feature type="compositionally biased region" description="Low complexity" evidence="5">
    <location>
        <begin position="821"/>
        <end position="830"/>
    </location>
</feature>
<organism evidence="8 9">
    <name type="scientific">Cyclostephanos tholiformis</name>
    <dbReference type="NCBI Taxonomy" id="382380"/>
    <lineage>
        <taxon>Eukaryota</taxon>
        <taxon>Sar</taxon>
        <taxon>Stramenopiles</taxon>
        <taxon>Ochrophyta</taxon>
        <taxon>Bacillariophyta</taxon>
        <taxon>Coscinodiscophyceae</taxon>
        <taxon>Thalassiosirophycidae</taxon>
        <taxon>Stephanodiscales</taxon>
        <taxon>Stephanodiscaceae</taxon>
        <taxon>Cyclostephanos</taxon>
    </lineage>
</organism>
<dbReference type="Pfam" id="PF00003">
    <property type="entry name" value="7tm_3"/>
    <property type="match status" value="1"/>
</dbReference>
<proteinExistence type="predicted"/>
<evidence type="ECO:0000313" key="9">
    <source>
        <dbReference type="Proteomes" id="UP001530377"/>
    </source>
</evidence>
<evidence type="ECO:0000256" key="5">
    <source>
        <dbReference type="SAM" id="MobiDB-lite"/>
    </source>
</evidence>
<evidence type="ECO:0000256" key="3">
    <source>
        <dbReference type="ARBA" id="ARBA00022989"/>
    </source>
</evidence>
<feature type="transmembrane region" description="Helical" evidence="6">
    <location>
        <begin position="34"/>
        <end position="54"/>
    </location>
</feature>
<evidence type="ECO:0000256" key="4">
    <source>
        <dbReference type="ARBA" id="ARBA00023136"/>
    </source>
</evidence>
<accession>A0ABD3RBL8</accession>
<feature type="domain" description="G-protein coupled receptors family 3 profile" evidence="7">
    <location>
        <begin position="3"/>
        <end position="91"/>
    </location>
</feature>
<gene>
    <name evidence="8" type="ORF">ACHAXA_002852</name>
</gene>
<evidence type="ECO:0000313" key="8">
    <source>
        <dbReference type="EMBL" id="KAL3810385.1"/>
    </source>
</evidence>
<feature type="transmembrane region" description="Helical" evidence="6">
    <location>
        <begin position="273"/>
        <end position="292"/>
    </location>
</feature>
<keyword evidence="3 6" id="KW-1133">Transmembrane helix</keyword>
<protein>
    <recommendedName>
        <fullName evidence="7">G-protein coupled receptors family 3 profile domain-containing protein</fullName>
    </recommendedName>
</protein>
<dbReference type="Gene3D" id="1.25.40.10">
    <property type="entry name" value="Tetratricopeptide repeat domain"/>
    <property type="match status" value="1"/>
</dbReference>
<keyword evidence="9" id="KW-1185">Reference proteome</keyword>
<evidence type="ECO:0000256" key="2">
    <source>
        <dbReference type="ARBA" id="ARBA00022692"/>
    </source>
</evidence>
<feature type="transmembrane region" description="Helical" evidence="6">
    <location>
        <begin position="6"/>
        <end position="22"/>
    </location>
</feature>
<reference evidence="8 9" key="1">
    <citation type="submission" date="2024-10" db="EMBL/GenBank/DDBJ databases">
        <title>Updated reference genomes for cyclostephanoid diatoms.</title>
        <authorList>
            <person name="Roberts W.R."/>
            <person name="Alverson A.J."/>
        </authorList>
    </citation>
    <scope>NUCLEOTIDE SEQUENCE [LARGE SCALE GENOMIC DNA]</scope>
    <source>
        <strain evidence="8 9">AJA228-03</strain>
    </source>
</reference>
<sequence>MSALLALVASSQLVLLVTFVHYRSRRVLEFAQPSFICVLVSAGIVSTSSCYLYLYLSDLGCALRGPLIYLSSTLMGSSLSGRAWRISVLMRDPLSSSSSRGGGGGDDDRAVKCWGAGGGINIERMRQLALLTMSAMSSSMCDGRTLGNLTGGGGGRGSRGGGGGGRPVRIKITNGQVMRVTSILCLPQLFLQLIIAGVPYTRSTLRVANHDVYGIDVSDYECRSHAGEGGRYWSTFASVLFAALPYCCAYLLNIRPKKEREELPDIIDERRQLGGAFWVVVRVLVITIPIIVMSEHYYAMAIRTYATICQVLGLSISLCYYIGFLKLSTLRSNGTNSTGQYNYGAGGQLRGRSSAGYAVKMAQMYATIGRTEETLELIDDTLDGWKRGSRGGILVNQDATEDIGCGFTKNDLKNLEQDELEMVIQLLIIKGDALMKINGLAGFPMSAEINISAMRIFENCPASKKMKDISVMFPIYNRVALQLKGGVIAQDEACSLEMDLAERFCHEAQVQSYHFARALGHLAEWYGRIGSIENAFKYFDIMAAVYMPIEHPSRITAAYAVDRCAVTYAVSCLWHLQMGDAEKAIQRCEQVIEEILPSYDKNDSIGTYQILWPIIRVLKWNGRVDRARDVYNQWVPAGIESHFSVGCLHKPMCLLLKICDGSSVEYNTEDMEADIGTALTFDMGDFGDLILVCDGWSAKTLAAELCLHLARRLEPGNSSRERLIERGIVMSAMAMARTTTSNGMIKHILAYDAHKGIDDRLLELRKQDNAVIKRSVYDGNESIMRSLPTDIKVNGFLNGPKKISDGELDFASRFTVKSETFSSTGSASSTQMRKVTFSKSSKGSRESNGLAPKSSSSKNDTHSDKSVGDDVSECSQLSPNPALHANKRLSANVS</sequence>
<dbReference type="InterPro" id="IPR011990">
    <property type="entry name" value="TPR-like_helical_dom_sf"/>
</dbReference>
<name>A0ABD3RBL8_9STRA</name>
<dbReference type="GO" id="GO:0016020">
    <property type="term" value="C:membrane"/>
    <property type="evidence" value="ECO:0007669"/>
    <property type="project" value="UniProtKB-SubCell"/>
</dbReference>
<dbReference type="SUPFAM" id="SSF48452">
    <property type="entry name" value="TPR-like"/>
    <property type="match status" value="1"/>
</dbReference>
<evidence type="ECO:0000256" key="6">
    <source>
        <dbReference type="SAM" id="Phobius"/>
    </source>
</evidence>
<evidence type="ECO:0000259" key="7">
    <source>
        <dbReference type="Pfam" id="PF00003"/>
    </source>
</evidence>
<feature type="transmembrane region" description="Helical" evidence="6">
    <location>
        <begin position="232"/>
        <end position="252"/>
    </location>
</feature>